<gene>
    <name evidence="2" type="ORF">NSCI0253_LOCUS36632</name>
</gene>
<protein>
    <submittedName>
        <fullName evidence="2">Uncharacterized protein</fullName>
    </submittedName>
</protein>
<evidence type="ECO:0000256" key="1">
    <source>
        <dbReference type="SAM" id="SignalP"/>
    </source>
</evidence>
<dbReference type="EMBL" id="HBFQ01051345">
    <property type="protein sequence ID" value="CAD8862277.1"/>
    <property type="molecule type" value="Transcribed_RNA"/>
</dbReference>
<keyword evidence="1" id="KW-0732">Signal</keyword>
<accession>A0A7S1ARR1</accession>
<name>A0A7S1ARR1_NOCSC</name>
<evidence type="ECO:0000313" key="2">
    <source>
        <dbReference type="EMBL" id="CAD8862277.1"/>
    </source>
</evidence>
<proteinExistence type="predicted"/>
<feature type="chain" id="PRO_5031235194" evidence="1">
    <location>
        <begin position="22"/>
        <end position="331"/>
    </location>
</feature>
<feature type="signal peptide" evidence="1">
    <location>
        <begin position="1"/>
        <end position="21"/>
    </location>
</feature>
<sequence length="331" mass="36643">MCKRVHLGFVILVHLLVTVTGVPCVDSIETCFDLVGTDELRALHKWVVEIPSEPHHLHADQRQPGIVIPALMLAKQLGFAVLGVILDFLVFCMFADTRCTLSHFDHVSDLRSAFSLLVKSMVQDYILGAGERSPVMRFCQDLESDMKRFHNELGLDAVGKILGAAELVHFTGRRSRLLAHHMGLHPWIRSLQVLGRGGPVFILQDYTSREEMMQILVSDVVRHGLPAISVAQVGGEDAGALLAHFTEMTFMAPALASAAAIPERSLDVLFLETHFQRQDIEAWEQRVKLGGILGGSGFSPLSSVVPTICEWRCGTDIHLGVGGTFWWYVEE</sequence>
<organism evidence="2">
    <name type="scientific">Noctiluca scintillans</name>
    <name type="common">Sea sparkle</name>
    <name type="synonym">Red tide dinoflagellate</name>
    <dbReference type="NCBI Taxonomy" id="2966"/>
    <lineage>
        <taxon>Eukaryota</taxon>
        <taxon>Sar</taxon>
        <taxon>Alveolata</taxon>
        <taxon>Dinophyceae</taxon>
        <taxon>Noctilucales</taxon>
        <taxon>Noctilucaceae</taxon>
        <taxon>Noctiluca</taxon>
    </lineage>
</organism>
<reference evidence="2" key="1">
    <citation type="submission" date="2021-01" db="EMBL/GenBank/DDBJ databases">
        <authorList>
            <person name="Corre E."/>
            <person name="Pelletier E."/>
            <person name="Niang G."/>
            <person name="Scheremetjew M."/>
            <person name="Finn R."/>
            <person name="Kale V."/>
            <person name="Holt S."/>
            <person name="Cochrane G."/>
            <person name="Meng A."/>
            <person name="Brown T."/>
            <person name="Cohen L."/>
        </authorList>
    </citation>
    <scope>NUCLEOTIDE SEQUENCE</scope>
</reference>
<dbReference type="AlphaFoldDB" id="A0A7S1ARR1"/>